<evidence type="ECO:0000313" key="1">
    <source>
        <dbReference type="EMBL" id="CAD73741.1"/>
    </source>
</evidence>
<accession>Q7USQ5</accession>
<dbReference type="EnsemblBacteria" id="CAD73741">
    <property type="protein sequence ID" value="CAD73741"/>
    <property type="gene ID" value="RB4364"/>
</dbReference>
<dbReference type="KEGG" id="rba:RB4364"/>
<gene>
    <name evidence="1" type="ordered locus">RB4364</name>
</gene>
<dbReference type="Proteomes" id="UP000001025">
    <property type="component" value="Chromosome"/>
</dbReference>
<dbReference type="EMBL" id="BX294140">
    <property type="protein sequence ID" value="CAD73741.1"/>
    <property type="molecule type" value="Genomic_DNA"/>
</dbReference>
<organism evidence="1 2">
    <name type="scientific">Rhodopirellula baltica (strain DSM 10527 / NCIMB 13988 / SH1)</name>
    <dbReference type="NCBI Taxonomy" id="243090"/>
    <lineage>
        <taxon>Bacteria</taxon>
        <taxon>Pseudomonadati</taxon>
        <taxon>Planctomycetota</taxon>
        <taxon>Planctomycetia</taxon>
        <taxon>Pirellulales</taxon>
        <taxon>Pirellulaceae</taxon>
        <taxon>Rhodopirellula</taxon>
    </lineage>
</organism>
<dbReference type="STRING" id="243090.RB4364"/>
<reference evidence="1 2" key="1">
    <citation type="journal article" date="2003" name="Proc. Natl. Acad. Sci. U.S.A.">
        <title>Complete genome sequence of the marine planctomycete Pirellula sp. strain 1.</title>
        <authorList>
            <person name="Gloeckner F.O."/>
            <person name="Kube M."/>
            <person name="Bauer M."/>
            <person name="Teeling H."/>
            <person name="Lombardot T."/>
            <person name="Ludwig W."/>
            <person name="Gade D."/>
            <person name="Beck A."/>
            <person name="Borzym K."/>
            <person name="Heitmann K."/>
            <person name="Rabus R."/>
            <person name="Schlesner H."/>
            <person name="Amann R."/>
            <person name="Reinhardt R."/>
        </authorList>
    </citation>
    <scope>NUCLEOTIDE SEQUENCE [LARGE SCALE GENOMIC DNA]</scope>
    <source>
        <strain evidence="2">DSM 10527 / NCIMB 13988 / SH1</strain>
    </source>
</reference>
<sequence>MAHNIVFTLGLRHTFLGWSRGLALIQSLVVQALLASFRVVSSETSVTGPTAHDARASP</sequence>
<keyword evidence="2" id="KW-1185">Reference proteome</keyword>
<dbReference type="HOGENOM" id="CLU_2976288_0_0_0"/>
<evidence type="ECO:0000313" key="2">
    <source>
        <dbReference type="Proteomes" id="UP000001025"/>
    </source>
</evidence>
<dbReference type="AlphaFoldDB" id="Q7USQ5"/>
<protein>
    <submittedName>
        <fullName evidence="1">Uncharacterized protein</fullName>
    </submittedName>
</protein>
<name>Q7USQ5_RHOBA</name>
<proteinExistence type="predicted"/>
<dbReference type="InParanoid" id="Q7USQ5"/>
<dbReference type="OrthoDB" id="303323at2"/>